<feature type="compositionally biased region" description="Low complexity" evidence="1">
    <location>
        <begin position="236"/>
        <end position="266"/>
    </location>
</feature>
<evidence type="ECO:0000256" key="2">
    <source>
        <dbReference type="SAM" id="Phobius"/>
    </source>
</evidence>
<dbReference type="AlphaFoldDB" id="A0A9D1H0V6"/>
<sequence length="352" mass="35348">MTDSNTPDEWAPREWEPSDWQPSDEASTDPSGADSATEGFGSGHGDDAPTPGTTDDPAQGTDNWGESAQSAASAAESSDWSPWSAESSDDGLGQAGFDSGSLQVEGVGGSSSGSADDYAPADDYSPYADAPAESADDGYSPYSGMGGYETPPADAAPQPSAPDFSAPASPVSGPASSAPSAGAPSSGVSATPYGQQQPDPTPDPYAQPQQPSANPPAENFPAYQAPTSAPNPYAQPTPYGQPSGSPYGQQPGPYGQQNPYAQQGGYQPAVYGGPAVPVNHPRAVPSMVLGIVSLFCCPIAGVVALVLGIGSQREIAANPGRWTGQGMAIAGIVLGAIGTLIGGLAWISNLIN</sequence>
<feature type="compositionally biased region" description="Low complexity" evidence="1">
    <location>
        <begin position="206"/>
        <end position="217"/>
    </location>
</feature>
<dbReference type="InterPro" id="IPR025241">
    <property type="entry name" value="DUF4190"/>
</dbReference>
<evidence type="ECO:0000313" key="4">
    <source>
        <dbReference type="EMBL" id="HIT77136.1"/>
    </source>
</evidence>
<feature type="region of interest" description="Disordered" evidence="1">
    <location>
        <begin position="1"/>
        <end position="266"/>
    </location>
</feature>
<feature type="compositionally biased region" description="Low complexity" evidence="1">
    <location>
        <begin position="151"/>
        <end position="190"/>
    </location>
</feature>
<feature type="domain" description="DUF4190" evidence="3">
    <location>
        <begin position="283"/>
        <end position="344"/>
    </location>
</feature>
<evidence type="ECO:0000259" key="3">
    <source>
        <dbReference type="Pfam" id="PF13828"/>
    </source>
</evidence>
<dbReference type="EMBL" id="DVLP01000465">
    <property type="protein sequence ID" value="HIT77136.1"/>
    <property type="molecule type" value="Genomic_DNA"/>
</dbReference>
<organism evidence="4 5">
    <name type="scientific">Candidatus Avipropionibacterium avicola</name>
    <dbReference type="NCBI Taxonomy" id="2840701"/>
    <lineage>
        <taxon>Bacteria</taxon>
        <taxon>Bacillati</taxon>
        <taxon>Actinomycetota</taxon>
        <taxon>Actinomycetes</taxon>
        <taxon>Propionibacteriales</taxon>
        <taxon>Propionibacteriaceae</taxon>
        <taxon>Propionibacteriaceae incertae sedis</taxon>
        <taxon>Candidatus Avipropionibacterium</taxon>
    </lineage>
</organism>
<feature type="compositionally biased region" description="Low complexity" evidence="1">
    <location>
        <begin position="112"/>
        <end position="132"/>
    </location>
</feature>
<dbReference type="Proteomes" id="UP000886842">
    <property type="component" value="Unassembled WGS sequence"/>
</dbReference>
<keyword evidence="2" id="KW-0812">Transmembrane</keyword>
<feature type="compositionally biased region" description="Polar residues" evidence="1">
    <location>
        <begin position="20"/>
        <end position="30"/>
    </location>
</feature>
<feature type="compositionally biased region" description="Low complexity" evidence="1">
    <location>
        <begin position="48"/>
        <end position="86"/>
    </location>
</feature>
<name>A0A9D1H0V6_9ACTN</name>
<evidence type="ECO:0000313" key="5">
    <source>
        <dbReference type="Proteomes" id="UP000886842"/>
    </source>
</evidence>
<protein>
    <submittedName>
        <fullName evidence="4">DUF4190 domain-containing protein</fullName>
    </submittedName>
</protein>
<evidence type="ECO:0000256" key="1">
    <source>
        <dbReference type="SAM" id="MobiDB-lite"/>
    </source>
</evidence>
<reference evidence="4" key="1">
    <citation type="submission" date="2020-10" db="EMBL/GenBank/DDBJ databases">
        <authorList>
            <person name="Gilroy R."/>
        </authorList>
    </citation>
    <scope>NUCLEOTIDE SEQUENCE</scope>
    <source>
        <strain evidence="4">ChiGjej1B1-24693</strain>
    </source>
</reference>
<accession>A0A9D1H0V6</accession>
<proteinExistence type="predicted"/>
<feature type="transmembrane region" description="Helical" evidence="2">
    <location>
        <begin position="287"/>
        <end position="307"/>
    </location>
</feature>
<gene>
    <name evidence="4" type="ORF">IAA98_16275</name>
</gene>
<keyword evidence="2" id="KW-0472">Membrane</keyword>
<keyword evidence="2" id="KW-1133">Transmembrane helix</keyword>
<reference evidence="4" key="2">
    <citation type="journal article" date="2021" name="PeerJ">
        <title>Extensive microbial diversity within the chicken gut microbiome revealed by metagenomics and culture.</title>
        <authorList>
            <person name="Gilroy R."/>
            <person name="Ravi A."/>
            <person name="Getino M."/>
            <person name="Pursley I."/>
            <person name="Horton D.L."/>
            <person name="Alikhan N.F."/>
            <person name="Baker D."/>
            <person name="Gharbi K."/>
            <person name="Hall N."/>
            <person name="Watson M."/>
            <person name="Adriaenssens E.M."/>
            <person name="Foster-Nyarko E."/>
            <person name="Jarju S."/>
            <person name="Secka A."/>
            <person name="Antonio M."/>
            <person name="Oren A."/>
            <person name="Chaudhuri R.R."/>
            <person name="La Ragione R."/>
            <person name="Hildebrand F."/>
            <person name="Pallen M.J."/>
        </authorList>
    </citation>
    <scope>NUCLEOTIDE SEQUENCE</scope>
    <source>
        <strain evidence="4">ChiGjej1B1-24693</strain>
    </source>
</reference>
<dbReference type="Pfam" id="PF13828">
    <property type="entry name" value="DUF4190"/>
    <property type="match status" value="1"/>
</dbReference>
<feature type="transmembrane region" description="Helical" evidence="2">
    <location>
        <begin position="328"/>
        <end position="347"/>
    </location>
</feature>
<comment type="caution">
    <text evidence="4">The sequence shown here is derived from an EMBL/GenBank/DDBJ whole genome shotgun (WGS) entry which is preliminary data.</text>
</comment>